<keyword evidence="2" id="KW-1133">Transmembrane helix</keyword>
<dbReference type="RefSeq" id="WP_354697195.1">
    <property type="nucleotide sequence ID" value="NZ_CP114014.1"/>
</dbReference>
<keyword evidence="2" id="KW-0812">Transmembrane</keyword>
<reference evidence="3" key="1">
    <citation type="submission" date="2022-12" db="EMBL/GenBank/DDBJ databases">
        <title>Paraconexibacter alkalitolerans sp. nov. and Baekduia alba sp. nov., isolated from soil and emended description of the genera Paraconexibacter (Chun et al., 2020) and Baekduia (An et al., 2020).</title>
        <authorList>
            <person name="Vieira S."/>
            <person name="Huber K.J."/>
            <person name="Geppert A."/>
            <person name="Wolf J."/>
            <person name="Neumann-Schaal M."/>
            <person name="Muesken M."/>
            <person name="Overmann J."/>
        </authorList>
    </citation>
    <scope>NUCLEOTIDE SEQUENCE</scope>
    <source>
        <strain evidence="3">AEG42_29</strain>
    </source>
</reference>
<evidence type="ECO:0008006" key="4">
    <source>
        <dbReference type="Google" id="ProtNLM"/>
    </source>
</evidence>
<dbReference type="AlphaFoldDB" id="A0AAU7AWG6"/>
<proteinExistence type="predicted"/>
<dbReference type="KEGG" id="parq:DSM112329_02823"/>
<accession>A0AAU7AWG6</accession>
<protein>
    <recommendedName>
        <fullName evidence="4">DUF1707 domain-containing protein</fullName>
    </recommendedName>
</protein>
<name>A0AAU7AWG6_9ACTN</name>
<feature type="region of interest" description="Disordered" evidence="1">
    <location>
        <begin position="78"/>
        <end position="100"/>
    </location>
</feature>
<feature type="region of interest" description="Disordered" evidence="1">
    <location>
        <begin position="32"/>
        <end position="56"/>
    </location>
</feature>
<sequence length="308" mass="32452">MTDHDLACLKRAYPDLPGAEPPAATVARLQAAYAEEDSATPSRATGGQRQGGRRPSRRTGLLAIGLVVISGTAVAASTGGWDPQLGTPGRGDRPRAAATPVPAEQLAALAVLRRPQTDRDRGPLVRIALRSLDRSLANGVHVEAIRVIDQGRRSATILIPAERTGPYEPRYANLAARDVLCLHTVAFVAPTTVTAGGRRRRVGGGYGGGGTCGTTSTLRTTGIRAGAGDNAGRVMTGPVDYEHGPLTHYATLVPDGVAKVTINLRRGRTVTVPVRDNVYRFAVPGIQSQLGTIWYDAAGTRIDHRARP</sequence>
<gene>
    <name evidence="3" type="ORF">DSM112329_02823</name>
</gene>
<evidence type="ECO:0000256" key="1">
    <source>
        <dbReference type="SAM" id="MobiDB-lite"/>
    </source>
</evidence>
<evidence type="ECO:0000313" key="3">
    <source>
        <dbReference type="EMBL" id="XAY05962.1"/>
    </source>
</evidence>
<organism evidence="3">
    <name type="scientific">Paraconexibacter sp. AEG42_29</name>
    <dbReference type="NCBI Taxonomy" id="2997339"/>
    <lineage>
        <taxon>Bacteria</taxon>
        <taxon>Bacillati</taxon>
        <taxon>Actinomycetota</taxon>
        <taxon>Thermoleophilia</taxon>
        <taxon>Solirubrobacterales</taxon>
        <taxon>Paraconexibacteraceae</taxon>
        <taxon>Paraconexibacter</taxon>
    </lineage>
</organism>
<evidence type="ECO:0000256" key="2">
    <source>
        <dbReference type="SAM" id="Phobius"/>
    </source>
</evidence>
<dbReference type="EMBL" id="CP114014">
    <property type="protein sequence ID" value="XAY05962.1"/>
    <property type="molecule type" value="Genomic_DNA"/>
</dbReference>
<keyword evidence="2" id="KW-0472">Membrane</keyword>
<feature type="transmembrane region" description="Helical" evidence="2">
    <location>
        <begin position="59"/>
        <end position="81"/>
    </location>
</feature>